<feature type="region of interest" description="Disordered" evidence="1">
    <location>
        <begin position="89"/>
        <end position="121"/>
    </location>
</feature>
<protein>
    <submittedName>
        <fullName evidence="3">Uncharacterized protein</fullName>
    </submittedName>
</protein>
<dbReference type="RefSeq" id="XP_003387314.1">
    <property type="nucleotide sequence ID" value="XM_003387266.3"/>
</dbReference>
<evidence type="ECO:0000313" key="3">
    <source>
        <dbReference type="EnsemblMetazoa" id="XP_003387314.1"/>
    </source>
</evidence>
<name>A0AAN0IF03_AMPQE</name>
<proteinExistence type="predicted"/>
<feature type="compositionally biased region" description="Basic and acidic residues" evidence="1">
    <location>
        <begin position="154"/>
        <end position="163"/>
    </location>
</feature>
<dbReference type="KEGG" id="aqu:100633597"/>
<dbReference type="Proteomes" id="UP000007879">
    <property type="component" value="Unassembled WGS sequence"/>
</dbReference>
<dbReference type="EnsemblMetazoa" id="XM_003387266.3">
    <property type="protein sequence ID" value="XP_003387314.1"/>
    <property type="gene ID" value="LOC100633597"/>
</dbReference>
<dbReference type="AlphaFoldDB" id="A0AAN0IF03"/>
<evidence type="ECO:0000313" key="4">
    <source>
        <dbReference type="Proteomes" id="UP000007879"/>
    </source>
</evidence>
<keyword evidence="4" id="KW-1185">Reference proteome</keyword>
<dbReference type="GeneID" id="100633597"/>
<feature type="region of interest" description="Disordered" evidence="1">
    <location>
        <begin position="137"/>
        <end position="195"/>
    </location>
</feature>
<organism evidence="3 4">
    <name type="scientific">Amphimedon queenslandica</name>
    <name type="common">Sponge</name>
    <dbReference type="NCBI Taxonomy" id="400682"/>
    <lineage>
        <taxon>Eukaryota</taxon>
        <taxon>Metazoa</taxon>
        <taxon>Porifera</taxon>
        <taxon>Demospongiae</taxon>
        <taxon>Heteroscleromorpha</taxon>
        <taxon>Haplosclerida</taxon>
        <taxon>Niphatidae</taxon>
        <taxon>Amphimedon</taxon>
    </lineage>
</organism>
<keyword evidence="2" id="KW-0812">Transmembrane</keyword>
<accession>A0AAN0IF03</accession>
<reference evidence="4" key="1">
    <citation type="journal article" date="2010" name="Nature">
        <title>The Amphimedon queenslandica genome and the evolution of animal complexity.</title>
        <authorList>
            <person name="Srivastava M."/>
            <person name="Simakov O."/>
            <person name="Chapman J."/>
            <person name="Fahey B."/>
            <person name="Gauthier M.E."/>
            <person name="Mitros T."/>
            <person name="Richards G.S."/>
            <person name="Conaco C."/>
            <person name="Dacre M."/>
            <person name="Hellsten U."/>
            <person name="Larroux C."/>
            <person name="Putnam N.H."/>
            <person name="Stanke M."/>
            <person name="Adamska M."/>
            <person name="Darling A."/>
            <person name="Degnan S.M."/>
            <person name="Oakley T.H."/>
            <person name="Plachetzki D.C."/>
            <person name="Zhai Y."/>
            <person name="Adamski M."/>
            <person name="Calcino A."/>
            <person name="Cummins S.F."/>
            <person name="Goodstein D.M."/>
            <person name="Harris C."/>
            <person name="Jackson D.J."/>
            <person name="Leys S.P."/>
            <person name="Shu S."/>
            <person name="Woodcroft B.J."/>
            <person name="Vervoort M."/>
            <person name="Kosik K.S."/>
            <person name="Manning G."/>
            <person name="Degnan B.M."/>
            <person name="Rokhsar D.S."/>
        </authorList>
    </citation>
    <scope>NUCLEOTIDE SEQUENCE [LARGE SCALE GENOMIC DNA]</scope>
</reference>
<sequence>MTSSYLYFLVPVVAIVIGLKCCLLCWRIHYNQQRRRINEAREAQIHNAAIARAQAARMAAITRSAPPGTFAQLVTRRPDGSQQVFLIPANSISQRNPNPAASSQVNPTARPHPSAPPQRPRTIFITQDDLGLLSHACRSSDPNLPPTYDQAITGKDKSVKVEEDGVGADPSVKQEEEEEFPPSYNDGEDERPLLP</sequence>
<feature type="compositionally biased region" description="Polar residues" evidence="1">
    <location>
        <begin position="89"/>
        <end position="107"/>
    </location>
</feature>
<keyword evidence="2" id="KW-1133">Transmembrane helix</keyword>
<evidence type="ECO:0000256" key="2">
    <source>
        <dbReference type="SAM" id="Phobius"/>
    </source>
</evidence>
<keyword evidence="2" id="KW-0472">Membrane</keyword>
<reference evidence="3" key="2">
    <citation type="submission" date="2024-06" db="UniProtKB">
        <authorList>
            <consortium name="EnsemblMetazoa"/>
        </authorList>
    </citation>
    <scope>IDENTIFICATION</scope>
</reference>
<feature type="transmembrane region" description="Helical" evidence="2">
    <location>
        <begin position="6"/>
        <end position="26"/>
    </location>
</feature>
<evidence type="ECO:0000256" key="1">
    <source>
        <dbReference type="SAM" id="MobiDB-lite"/>
    </source>
</evidence>